<name>A0ABP7E574_9ACTN</name>
<dbReference type="InterPro" id="IPR050291">
    <property type="entry name" value="CDF_Transporter"/>
</dbReference>
<keyword evidence="3" id="KW-0813">Transport</keyword>
<dbReference type="SUPFAM" id="SSF160240">
    <property type="entry name" value="Cation efflux protein cytoplasmic domain-like"/>
    <property type="match status" value="1"/>
</dbReference>
<dbReference type="Pfam" id="PF01545">
    <property type="entry name" value="Cation_efflux"/>
    <property type="match status" value="1"/>
</dbReference>
<feature type="transmembrane region" description="Helical" evidence="7">
    <location>
        <begin position="98"/>
        <end position="116"/>
    </location>
</feature>
<dbReference type="SUPFAM" id="SSF161111">
    <property type="entry name" value="Cation efflux protein transmembrane domain-like"/>
    <property type="match status" value="1"/>
</dbReference>
<evidence type="ECO:0000256" key="5">
    <source>
        <dbReference type="ARBA" id="ARBA00022989"/>
    </source>
</evidence>
<protein>
    <submittedName>
        <fullName evidence="10">Cation diffusion facilitator family transporter</fullName>
    </submittedName>
</protein>
<evidence type="ECO:0000256" key="7">
    <source>
        <dbReference type="SAM" id="Phobius"/>
    </source>
</evidence>
<evidence type="ECO:0000256" key="4">
    <source>
        <dbReference type="ARBA" id="ARBA00022692"/>
    </source>
</evidence>
<comment type="similarity">
    <text evidence="2">Belongs to the cation diffusion facilitator (CDF) transporter (TC 2.A.4) family.</text>
</comment>
<feature type="transmembrane region" description="Helical" evidence="7">
    <location>
        <begin position="171"/>
        <end position="189"/>
    </location>
</feature>
<comment type="caution">
    <text evidence="10">The sequence shown here is derived from an EMBL/GenBank/DDBJ whole genome shotgun (WGS) entry which is preliminary data.</text>
</comment>
<keyword evidence="6 7" id="KW-0472">Membrane</keyword>
<dbReference type="Gene3D" id="1.20.1510.10">
    <property type="entry name" value="Cation efflux protein transmembrane domain"/>
    <property type="match status" value="1"/>
</dbReference>
<feature type="domain" description="Cation efflux protein transmembrane" evidence="8">
    <location>
        <begin position="28"/>
        <end position="220"/>
    </location>
</feature>
<dbReference type="Gene3D" id="3.30.70.1350">
    <property type="entry name" value="Cation efflux protein, cytoplasmic domain"/>
    <property type="match status" value="1"/>
</dbReference>
<reference evidence="11" key="1">
    <citation type="journal article" date="2019" name="Int. J. Syst. Evol. Microbiol.">
        <title>The Global Catalogue of Microorganisms (GCM) 10K type strain sequencing project: providing services to taxonomists for standard genome sequencing and annotation.</title>
        <authorList>
            <consortium name="The Broad Institute Genomics Platform"/>
            <consortium name="The Broad Institute Genome Sequencing Center for Infectious Disease"/>
            <person name="Wu L."/>
            <person name="Ma J."/>
        </authorList>
    </citation>
    <scope>NUCLEOTIDE SEQUENCE [LARGE SCALE GENOMIC DNA]</scope>
    <source>
        <strain evidence="11">JCM 16548</strain>
    </source>
</reference>
<comment type="subcellular location">
    <subcellularLocation>
        <location evidence="1">Membrane</location>
        <topology evidence="1">Multi-pass membrane protein</topology>
    </subcellularLocation>
</comment>
<dbReference type="PANTHER" id="PTHR43840">
    <property type="entry name" value="MITOCHONDRIAL METAL TRANSPORTER 1-RELATED"/>
    <property type="match status" value="1"/>
</dbReference>
<evidence type="ECO:0000313" key="11">
    <source>
        <dbReference type="Proteomes" id="UP001500051"/>
    </source>
</evidence>
<dbReference type="InterPro" id="IPR002524">
    <property type="entry name" value="Cation_efflux"/>
</dbReference>
<evidence type="ECO:0000259" key="9">
    <source>
        <dbReference type="Pfam" id="PF16916"/>
    </source>
</evidence>
<dbReference type="InterPro" id="IPR027469">
    <property type="entry name" value="Cation_efflux_TMD_sf"/>
</dbReference>
<sequence>MFVPHSHDAADSVDDALEASRLGVRAVKISLGVLGVTALLQVLVVIISGSVALLADTVHNFSDALTAVPLWVAFVIGRRPASRRYTYGYGRLEDLAGLFIVAMIAVSAAVAGVASIRRFFEPQAVQNLGWVLAAGLIGFAGNELVAVYRIRIGRRIGSAALVADGVHARTDGFTSLAVVAGVVGIWLGFPLADPIVGLLISAAIVVLLIGTSRDIGRRLLDGVDPRLVEQAELTVASVPGIVTVDDLRMRWSGHRLMVEATVSSDPTMPVGQFHELEHQAADLLRGRLPRLDTVRLTPAAHPSGHDHL</sequence>
<dbReference type="Pfam" id="PF16916">
    <property type="entry name" value="ZT_dimer"/>
    <property type="match status" value="1"/>
</dbReference>
<organism evidence="10 11">
    <name type="scientific">Microlunatus aurantiacus</name>
    <dbReference type="NCBI Taxonomy" id="446786"/>
    <lineage>
        <taxon>Bacteria</taxon>
        <taxon>Bacillati</taxon>
        <taxon>Actinomycetota</taxon>
        <taxon>Actinomycetes</taxon>
        <taxon>Propionibacteriales</taxon>
        <taxon>Propionibacteriaceae</taxon>
        <taxon>Microlunatus</taxon>
    </lineage>
</organism>
<keyword evidence="4 7" id="KW-0812">Transmembrane</keyword>
<dbReference type="EMBL" id="BAAAYX010000014">
    <property type="protein sequence ID" value="GAA3713575.1"/>
    <property type="molecule type" value="Genomic_DNA"/>
</dbReference>
<evidence type="ECO:0000256" key="2">
    <source>
        <dbReference type="ARBA" id="ARBA00008114"/>
    </source>
</evidence>
<proteinExistence type="inferred from homology"/>
<dbReference type="Proteomes" id="UP001500051">
    <property type="component" value="Unassembled WGS sequence"/>
</dbReference>
<dbReference type="PANTHER" id="PTHR43840:SF15">
    <property type="entry name" value="MITOCHONDRIAL METAL TRANSPORTER 1-RELATED"/>
    <property type="match status" value="1"/>
</dbReference>
<gene>
    <name evidence="10" type="ORF">GCM10022204_35870</name>
</gene>
<dbReference type="NCBIfam" id="TIGR01297">
    <property type="entry name" value="CDF"/>
    <property type="match status" value="1"/>
</dbReference>
<feature type="transmembrane region" description="Helical" evidence="7">
    <location>
        <begin position="195"/>
        <end position="211"/>
    </location>
</feature>
<evidence type="ECO:0000256" key="3">
    <source>
        <dbReference type="ARBA" id="ARBA00022448"/>
    </source>
</evidence>
<evidence type="ECO:0000256" key="1">
    <source>
        <dbReference type="ARBA" id="ARBA00004141"/>
    </source>
</evidence>
<feature type="domain" description="Cation efflux protein cytoplasmic" evidence="9">
    <location>
        <begin position="227"/>
        <end position="292"/>
    </location>
</feature>
<accession>A0ABP7E574</accession>
<evidence type="ECO:0000259" key="8">
    <source>
        <dbReference type="Pfam" id="PF01545"/>
    </source>
</evidence>
<keyword evidence="5 7" id="KW-1133">Transmembrane helix</keyword>
<feature type="transmembrane region" description="Helical" evidence="7">
    <location>
        <begin position="128"/>
        <end position="150"/>
    </location>
</feature>
<evidence type="ECO:0000313" key="10">
    <source>
        <dbReference type="EMBL" id="GAA3713575.1"/>
    </source>
</evidence>
<keyword evidence="11" id="KW-1185">Reference proteome</keyword>
<feature type="transmembrane region" description="Helical" evidence="7">
    <location>
        <begin position="61"/>
        <end position="77"/>
    </location>
</feature>
<dbReference type="InterPro" id="IPR027470">
    <property type="entry name" value="Cation_efflux_CTD"/>
</dbReference>
<evidence type="ECO:0000256" key="6">
    <source>
        <dbReference type="ARBA" id="ARBA00023136"/>
    </source>
</evidence>
<dbReference type="InterPro" id="IPR058533">
    <property type="entry name" value="Cation_efflux_TM"/>
</dbReference>
<feature type="transmembrane region" description="Helical" evidence="7">
    <location>
        <begin position="31"/>
        <end position="55"/>
    </location>
</feature>
<dbReference type="InterPro" id="IPR036837">
    <property type="entry name" value="Cation_efflux_CTD_sf"/>
</dbReference>